<feature type="chain" id="PRO_5040265299" evidence="2">
    <location>
        <begin position="20"/>
        <end position="402"/>
    </location>
</feature>
<dbReference type="EMBL" id="ML978161">
    <property type="protein sequence ID" value="KAF2034371.1"/>
    <property type="molecule type" value="Genomic_DNA"/>
</dbReference>
<dbReference type="AlphaFoldDB" id="A0A9P4HJY2"/>
<keyword evidence="4" id="KW-1185">Reference proteome</keyword>
<organism evidence="3 4">
    <name type="scientific">Setomelanomma holmii</name>
    <dbReference type="NCBI Taxonomy" id="210430"/>
    <lineage>
        <taxon>Eukaryota</taxon>
        <taxon>Fungi</taxon>
        <taxon>Dikarya</taxon>
        <taxon>Ascomycota</taxon>
        <taxon>Pezizomycotina</taxon>
        <taxon>Dothideomycetes</taxon>
        <taxon>Pleosporomycetidae</taxon>
        <taxon>Pleosporales</taxon>
        <taxon>Pleosporineae</taxon>
        <taxon>Phaeosphaeriaceae</taxon>
        <taxon>Setomelanomma</taxon>
    </lineage>
</organism>
<dbReference type="Proteomes" id="UP000799777">
    <property type="component" value="Unassembled WGS sequence"/>
</dbReference>
<protein>
    <submittedName>
        <fullName evidence="3">Uncharacterized protein</fullName>
    </submittedName>
</protein>
<feature type="compositionally biased region" description="Polar residues" evidence="1">
    <location>
        <begin position="160"/>
        <end position="184"/>
    </location>
</feature>
<evidence type="ECO:0000256" key="1">
    <source>
        <dbReference type="SAM" id="MobiDB-lite"/>
    </source>
</evidence>
<name>A0A9P4HJY2_9PLEO</name>
<sequence>MVFFTIILGLMTLLPSTRASSDHHKRDRLRRRAELRVRAVSDKVRVFAQDLNVDLAEKTNSQDQNREVLAHNLVADVVSSVCDEYFSGTRPSDFTPVVVQNCVKAIYGGERLAQPTGQFFAVLGASLLCDYVVSEAYPVAQELFPDGCEDLQDLARKITPSRSATASNVVTPTPSNIETSVATQPSQASNILASNAATPDSLQISAAVSDSASVPSNIPSQVPLSNSARVTNSPPRSGSTPSDVPSQPPVSKSVLTLKSPSSFVQSVPSSSNVPSQQPLSNPALVLSLQLQSAPAPSDIPSQPPISNSASVLNIPNPSAGSAPSPANIPSQQPLSDAVAISTATFEFSSAVEPIIPIYAREWRVSERTTSVRCNWKSKRTNTSWIRAPITFLTTSITAFHLA</sequence>
<comment type="caution">
    <text evidence="3">The sequence shown here is derived from an EMBL/GenBank/DDBJ whole genome shotgun (WGS) entry which is preliminary data.</text>
</comment>
<accession>A0A9P4HJY2</accession>
<feature type="compositionally biased region" description="Low complexity" evidence="1">
    <location>
        <begin position="313"/>
        <end position="330"/>
    </location>
</feature>
<reference evidence="3" key="1">
    <citation type="journal article" date="2020" name="Stud. Mycol.">
        <title>101 Dothideomycetes genomes: a test case for predicting lifestyles and emergence of pathogens.</title>
        <authorList>
            <person name="Haridas S."/>
            <person name="Albert R."/>
            <person name="Binder M."/>
            <person name="Bloem J."/>
            <person name="Labutti K."/>
            <person name="Salamov A."/>
            <person name="Andreopoulos B."/>
            <person name="Baker S."/>
            <person name="Barry K."/>
            <person name="Bills G."/>
            <person name="Bluhm B."/>
            <person name="Cannon C."/>
            <person name="Castanera R."/>
            <person name="Culley D."/>
            <person name="Daum C."/>
            <person name="Ezra D."/>
            <person name="Gonzalez J."/>
            <person name="Henrissat B."/>
            <person name="Kuo A."/>
            <person name="Liang C."/>
            <person name="Lipzen A."/>
            <person name="Lutzoni F."/>
            <person name="Magnuson J."/>
            <person name="Mondo S."/>
            <person name="Nolan M."/>
            <person name="Ohm R."/>
            <person name="Pangilinan J."/>
            <person name="Park H.-J."/>
            <person name="Ramirez L."/>
            <person name="Alfaro M."/>
            <person name="Sun H."/>
            <person name="Tritt A."/>
            <person name="Yoshinaga Y."/>
            <person name="Zwiers L.-H."/>
            <person name="Turgeon B."/>
            <person name="Goodwin S."/>
            <person name="Spatafora J."/>
            <person name="Crous P."/>
            <person name="Grigoriev I."/>
        </authorList>
    </citation>
    <scope>NUCLEOTIDE SEQUENCE</scope>
    <source>
        <strain evidence="3">CBS 110217</strain>
    </source>
</reference>
<keyword evidence="2" id="KW-0732">Signal</keyword>
<evidence type="ECO:0000256" key="2">
    <source>
        <dbReference type="SAM" id="SignalP"/>
    </source>
</evidence>
<proteinExistence type="predicted"/>
<feature type="signal peptide" evidence="2">
    <location>
        <begin position="1"/>
        <end position="19"/>
    </location>
</feature>
<feature type="compositionally biased region" description="Polar residues" evidence="1">
    <location>
        <begin position="217"/>
        <end position="254"/>
    </location>
</feature>
<feature type="region of interest" description="Disordered" evidence="1">
    <location>
        <begin position="209"/>
        <end position="254"/>
    </location>
</feature>
<evidence type="ECO:0000313" key="4">
    <source>
        <dbReference type="Proteomes" id="UP000799777"/>
    </source>
</evidence>
<gene>
    <name evidence="3" type="ORF">EK21DRAFT_107992</name>
</gene>
<feature type="region of interest" description="Disordered" evidence="1">
    <location>
        <begin position="159"/>
        <end position="184"/>
    </location>
</feature>
<dbReference type="OrthoDB" id="3798921at2759"/>
<feature type="region of interest" description="Disordered" evidence="1">
    <location>
        <begin position="294"/>
        <end position="332"/>
    </location>
</feature>
<evidence type="ECO:0000313" key="3">
    <source>
        <dbReference type="EMBL" id="KAF2034371.1"/>
    </source>
</evidence>